<proteinExistence type="predicted"/>
<keyword evidence="2" id="KW-1185">Reference proteome</keyword>
<organism evidence="1 2">
    <name type="scientific">Aspergillus minisclerotigenes</name>
    <dbReference type="NCBI Taxonomy" id="656917"/>
    <lineage>
        <taxon>Eukaryota</taxon>
        <taxon>Fungi</taxon>
        <taxon>Dikarya</taxon>
        <taxon>Ascomycota</taxon>
        <taxon>Pezizomycotina</taxon>
        <taxon>Eurotiomycetes</taxon>
        <taxon>Eurotiomycetidae</taxon>
        <taxon>Eurotiales</taxon>
        <taxon>Aspergillaceae</taxon>
        <taxon>Aspergillus</taxon>
        <taxon>Aspergillus subgen. Circumdati</taxon>
    </lineage>
</organism>
<protein>
    <submittedName>
        <fullName evidence="1">Uncharacterized protein</fullName>
    </submittedName>
</protein>
<dbReference type="Proteomes" id="UP000326289">
    <property type="component" value="Unassembled WGS sequence"/>
</dbReference>
<gene>
    <name evidence="1" type="ORF">BDV30DRAFT_233700</name>
</gene>
<sequence>MGRKSNRNRKGNVRQPNDVDVEVRVVLAYRFSTPATETDLTHEMKRKASSALREEPLQVTRDGGRVVVGNNEGIILTREMRRRDEELQQLKEQVERPYWFEKMVRQRFLLTYKRDKLHTASDEDCGMNRRVNKKARKGDALADAELYGDWRRRDYDVYKKLYGVHPKDIGKYYVSQGMDIMDETATYVAADDREGPPKFEELFQKYLRDLEAAEYLHDFLFEEACQYPAVARVRDSYWEFLFSRETEVRWHGHRKSDQDYQD</sequence>
<evidence type="ECO:0000313" key="2">
    <source>
        <dbReference type="Proteomes" id="UP000326289"/>
    </source>
</evidence>
<accession>A0A5N6JLT6</accession>
<reference evidence="1 2" key="1">
    <citation type="submission" date="2019-04" db="EMBL/GenBank/DDBJ databases">
        <title>Fungal friends and foes A comparative genomics study of 23 Aspergillus species from section Flavi.</title>
        <authorList>
            <consortium name="DOE Joint Genome Institute"/>
            <person name="Kjaerbolling I."/>
            <person name="Vesth T.C."/>
            <person name="Frisvad J.C."/>
            <person name="Nybo J.L."/>
            <person name="Theobald S."/>
            <person name="Kildgaard S."/>
            <person name="Petersen T.I."/>
            <person name="Kuo A."/>
            <person name="Sato A."/>
            <person name="Lyhne E.K."/>
            <person name="Kogle M.E."/>
            <person name="Wiebenga A."/>
            <person name="Kun R.S."/>
            <person name="Lubbers R.J."/>
            <person name="Makela M.R."/>
            <person name="Barry K."/>
            <person name="Chovatia M."/>
            <person name="Clum A."/>
            <person name="Daum C."/>
            <person name="Haridas S."/>
            <person name="He G."/>
            <person name="LaButti K."/>
            <person name="Lipzen A."/>
            <person name="Mondo S."/>
            <person name="Pangilinan J."/>
            <person name="Riley R."/>
            <person name="Salamov A."/>
            <person name="Simmons B.A."/>
            <person name="Magnuson J.K."/>
            <person name="Henrissat B."/>
            <person name="Mortensen U.H."/>
            <person name="Larsen T.O."/>
            <person name="De vries R.P."/>
            <person name="Grigoriev I.V."/>
            <person name="Machida M."/>
            <person name="Baker S.E."/>
            <person name="Andersen M.R."/>
        </authorList>
    </citation>
    <scope>NUCLEOTIDE SEQUENCE [LARGE SCALE GENOMIC DNA]</scope>
    <source>
        <strain evidence="1 2">CBS 117635</strain>
    </source>
</reference>
<evidence type="ECO:0000313" key="1">
    <source>
        <dbReference type="EMBL" id="KAB8278743.1"/>
    </source>
</evidence>
<dbReference type="AlphaFoldDB" id="A0A5N6JLT6"/>
<dbReference type="EMBL" id="ML732767">
    <property type="protein sequence ID" value="KAB8278743.1"/>
    <property type="molecule type" value="Genomic_DNA"/>
</dbReference>
<name>A0A5N6JLT6_9EURO</name>